<keyword evidence="9 15" id="KW-0472">Membrane</keyword>
<dbReference type="PANTHER" id="PTHR33445:SF1">
    <property type="entry name" value="ATP SYNTHASE SUBUNIT B"/>
    <property type="match status" value="1"/>
</dbReference>
<keyword evidence="10 15" id="KW-0066">ATP synthesis</keyword>
<dbReference type="GO" id="GO:0005886">
    <property type="term" value="C:plasma membrane"/>
    <property type="evidence" value="ECO:0007669"/>
    <property type="project" value="UniProtKB-SubCell"/>
</dbReference>
<comment type="subunit">
    <text evidence="13">F-type ATPases have 2 components, F(1) - the catalytic core - and F(0) - the membrane proton channel. F(1) has five subunits: alpha(3), beta(3), gamma(1), delta(1), epsilon(1). F(0) has four main subunits: a(1), b(2) and c(10-14). The alpha and beta chains form an alternating ring which encloses part of the gamma chain. F(1) is attached to F(0) by a central stalk formed by the gamma and epsilon chains, while a peripheral stalk is formed by the delta and b chains.</text>
</comment>
<dbReference type="PANTHER" id="PTHR33445">
    <property type="entry name" value="ATP SYNTHASE SUBUNIT B', CHLOROPLASTIC"/>
    <property type="match status" value="1"/>
</dbReference>
<dbReference type="InterPro" id="IPR050059">
    <property type="entry name" value="ATP_synthase_B_chain"/>
</dbReference>
<comment type="subunit">
    <text evidence="15">F-type ATPases have 2 components, F(1) - the catalytic core - and F(0) - the membrane proton channel. F(1) has five subunits: alpha(3), beta(3), gamma(1), delta(1), epsilon(1). F(0) has three main subunits: a(1), b(2) and c(10-14). The alpha and beta chains form an alternating ring which encloses part of the gamma chain. F(1) is attached to F(0) by a central stalk formed by the gamma and epsilon chains, while a peripheral stalk is formed by the delta and b chains.</text>
</comment>
<evidence type="ECO:0000256" key="11">
    <source>
        <dbReference type="ARBA" id="ARBA00025198"/>
    </source>
</evidence>
<name>A0A928V156_9SPHI</name>
<organism evidence="18 19">
    <name type="scientific">Sphingobacterium hungaricum</name>
    <dbReference type="NCBI Taxonomy" id="2082723"/>
    <lineage>
        <taxon>Bacteria</taxon>
        <taxon>Pseudomonadati</taxon>
        <taxon>Bacteroidota</taxon>
        <taxon>Sphingobacteriia</taxon>
        <taxon>Sphingobacteriales</taxon>
        <taxon>Sphingobacteriaceae</taxon>
        <taxon>Sphingobacterium</taxon>
    </lineage>
</organism>
<evidence type="ECO:0000256" key="3">
    <source>
        <dbReference type="ARBA" id="ARBA00022475"/>
    </source>
</evidence>
<keyword evidence="19" id="KW-1185">Reference proteome</keyword>
<evidence type="ECO:0000256" key="10">
    <source>
        <dbReference type="ARBA" id="ARBA00023310"/>
    </source>
</evidence>
<dbReference type="HAMAP" id="MF_01398">
    <property type="entry name" value="ATP_synth_b_bprime"/>
    <property type="match status" value="1"/>
</dbReference>
<dbReference type="SUPFAM" id="SSF81573">
    <property type="entry name" value="F1F0 ATP synthase subunit B, membrane domain"/>
    <property type="match status" value="1"/>
</dbReference>
<sequence length="164" mass="18873">MDLLIPEIGLVFWHTVTFLILLFLLTKFAWKPIMKGIKDRETTIENALEAAEKAKLEMLRLTNENEQLLKEARAERDEILKEAKKLKDTIVSDAKVEAQETGKKMIEQARKEIDDQKIKALVEVKNQVSALSLEIARKVLTKEFEDQNAQEELVSDLLKDVKLN</sequence>
<evidence type="ECO:0000256" key="12">
    <source>
        <dbReference type="ARBA" id="ARBA00025614"/>
    </source>
</evidence>
<evidence type="ECO:0000313" key="18">
    <source>
        <dbReference type="EMBL" id="MBE8714759.1"/>
    </source>
</evidence>
<dbReference type="RefSeq" id="WP_196935995.1">
    <property type="nucleotide sequence ID" value="NZ_MU158698.1"/>
</dbReference>
<dbReference type="InterPro" id="IPR005864">
    <property type="entry name" value="ATP_synth_F0_bsu_bac"/>
</dbReference>
<dbReference type="Pfam" id="PF00430">
    <property type="entry name" value="ATP-synt_B"/>
    <property type="match status" value="1"/>
</dbReference>
<evidence type="ECO:0000256" key="7">
    <source>
        <dbReference type="ARBA" id="ARBA00022989"/>
    </source>
</evidence>
<dbReference type="GO" id="GO:0045259">
    <property type="term" value="C:proton-transporting ATP synthase complex"/>
    <property type="evidence" value="ECO:0007669"/>
    <property type="project" value="UniProtKB-KW"/>
</dbReference>
<dbReference type="EMBL" id="PRDK01000007">
    <property type="protein sequence ID" value="MBE8714759.1"/>
    <property type="molecule type" value="Genomic_DNA"/>
</dbReference>
<feature type="coiled-coil region" evidence="17">
    <location>
        <begin position="37"/>
        <end position="89"/>
    </location>
</feature>
<evidence type="ECO:0000313" key="19">
    <source>
        <dbReference type="Proteomes" id="UP000616201"/>
    </source>
</evidence>
<dbReference type="NCBIfam" id="TIGR01144">
    <property type="entry name" value="ATP_synt_b"/>
    <property type="match status" value="1"/>
</dbReference>
<dbReference type="GO" id="GO:0012505">
    <property type="term" value="C:endomembrane system"/>
    <property type="evidence" value="ECO:0007669"/>
    <property type="project" value="UniProtKB-SubCell"/>
</dbReference>
<comment type="function">
    <text evidence="11 15">F(1)F(0) ATP synthase produces ATP from ADP in the presence of a proton or sodium gradient. F-type ATPases consist of two structural domains, F(1) containing the extramembraneous catalytic core and F(0) containing the membrane proton channel, linked together by a central stalk and a peripheral stalk. During catalysis, ATP synthesis in the catalytic domain of F(1) is coupled via a rotary mechanism of the central stalk subunits to proton translocation.</text>
</comment>
<dbReference type="GO" id="GO:0046933">
    <property type="term" value="F:proton-transporting ATP synthase activity, rotational mechanism"/>
    <property type="evidence" value="ECO:0007669"/>
    <property type="project" value="UniProtKB-UniRule"/>
</dbReference>
<keyword evidence="6 15" id="KW-0375">Hydrogen ion transport</keyword>
<dbReference type="Proteomes" id="UP000616201">
    <property type="component" value="Unassembled WGS sequence"/>
</dbReference>
<evidence type="ECO:0000256" key="4">
    <source>
        <dbReference type="ARBA" id="ARBA00022547"/>
    </source>
</evidence>
<dbReference type="InterPro" id="IPR028987">
    <property type="entry name" value="ATP_synth_B-like_membr_sf"/>
</dbReference>
<evidence type="ECO:0000256" key="13">
    <source>
        <dbReference type="ARBA" id="ARBA00026054"/>
    </source>
</evidence>
<evidence type="ECO:0000256" key="14">
    <source>
        <dbReference type="ARBA" id="ARBA00037847"/>
    </source>
</evidence>
<reference evidence="18" key="1">
    <citation type="submission" date="2018-02" db="EMBL/GenBank/DDBJ databases">
        <authorList>
            <person name="Vasarhelyi B.M."/>
            <person name="Deshmukh S."/>
            <person name="Balint B."/>
            <person name="Kukolya J."/>
        </authorList>
    </citation>
    <scope>NUCLEOTIDE SEQUENCE</scope>
    <source>
        <strain evidence="18">KB22</strain>
    </source>
</reference>
<evidence type="ECO:0000256" key="16">
    <source>
        <dbReference type="RuleBase" id="RU003848"/>
    </source>
</evidence>
<evidence type="ECO:0000256" key="1">
    <source>
        <dbReference type="ARBA" id="ARBA00005513"/>
    </source>
</evidence>
<evidence type="ECO:0000256" key="5">
    <source>
        <dbReference type="ARBA" id="ARBA00022692"/>
    </source>
</evidence>
<keyword evidence="17" id="KW-0175">Coiled coil</keyword>
<dbReference type="InterPro" id="IPR002146">
    <property type="entry name" value="ATP_synth_b/b'su_bac/chlpt"/>
</dbReference>
<proteinExistence type="inferred from homology"/>
<keyword evidence="5 15" id="KW-0812">Transmembrane</keyword>
<dbReference type="Gene3D" id="1.20.5.620">
    <property type="entry name" value="F1F0 ATP synthase subunit B, membrane domain"/>
    <property type="match status" value="1"/>
</dbReference>
<keyword evidence="2 15" id="KW-0813">Transport</keyword>
<protein>
    <recommendedName>
        <fullName evidence="15">ATP synthase subunit b</fullName>
    </recommendedName>
    <alternativeName>
        <fullName evidence="15">ATP synthase F(0) sector subunit b</fullName>
    </alternativeName>
    <alternativeName>
        <fullName evidence="15">ATPase subunit I</fullName>
    </alternativeName>
    <alternativeName>
        <fullName evidence="15">F-type ATPase subunit b</fullName>
        <shortName evidence="15">F-ATPase subunit b</shortName>
    </alternativeName>
</protein>
<comment type="caution">
    <text evidence="18">The sequence shown here is derived from an EMBL/GenBank/DDBJ whole genome shotgun (WGS) entry which is preliminary data.</text>
</comment>
<comment type="subcellular location">
    <subcellularLocation>
        <location evidence="15">Cell membrane</location>
        <topology evidence="15">Single-pass membrane protein</topology>
    </subcellularLocation>
    <subcellularLocation>
        <location evidence="14">Endomembrane system</location>
        <topology evidence="14">Single-pass membrane protein</topology>
    </subcellularLocation>
</comment>
<dbReference type="GO" id="GO:0046961">
    <property type="term" value="F:proton-transporting ATPase activity, rotational mechanism"/>
    <property type="evidence" value="ECO:0007669"/>
    <property type="project" value="TreeGrafter"/>
</dbReference>
<comment type="function">
    <text evidence="12">Component of the F(0) channel, it forms part of the peripheral stalk, linking F(1) to F(0). The b'-subunit is a diverged and duplicated form of b found in plants and photosynthetic bacteria.</text>
</comment>
<evidence type="ECO:0000256" key="9">
    <source>
        <dbReference type="ARBA" id="ARBA00023136"/>
    </source>
</evidence>
<accession>A0A928V156</accession>
<evidence type="ECO:0000256" key="15">
    <source>
        <dbReference type="HAMAP-Rule" id="MF_01398"/>
    </source>
</evidence>
<evidence type="ECO:0000256" key="17">
    <source>
        <dbReference type="SAM" id="Coils"/>
    </source>
</evidence>
<evidence type="ECO:0000256" key="2">
    <source>
        <dbReference type="ARBA" id="ARBA00022448"/>
    </source>
</evidence>
<feature type="transmembrane region" description="Helical" evidence="15">
    <location>
        <begin position="12"/>
        <end position="30"/>
    </location>
</feature>
<evidence type="ECO:0000256" key="6">
    <source>
        <dbReference type="ARBA" id="ARBA00022781"/>
    </source>
</evidence>
<dbReference type="NCBIfam" id="NF011041">
    <property type="entry name" value="PRK14471.1"/>
    <property type="match status" value="1"/>
</dbReference>
<gene>
    <name evidence="15 18" type="primary">atpF</name>
    <name evidence="18" type="ORF">C4F49_13815</name>
</gene>
<dbReference type="CDD" id="cd06503">
    <property type="entry name" value="ATP-synt_Fo_b"/>
    <property type="match status" value="1"/>
</dbReference>
<evidence type="ECO:0000256" key="8">
    <source>
        <dbReference type="ARBA" id="ARBA00023065"/>
    </source>
</evidence>
<keyword evidence="7 15" id="KW-1133">Transmembrane helix</keyword>
<keyword evidence="8 15" id="KW-0406">Ion transport</keyword>
<keyword evidence="4 15" id="KW-0138">CF(0)</keyword>
<dbReference type="AlphaFoldDB" id="A0A928V156"/>
<comment type="similarity">
    <text evidence="1 15 16">Belongs to the ATPase B chain family.</text>
</comment>
<keyword evidence="3 15" id="KW-1003">Cell membrane</keyword>